<accession>A0ABT6PBJ9</accession>
<dbReference type="RefSeq" id="WP_136973286.1">
    <property type="nucleotide sequence ID" value="NZ_JARZHI010000132.1"/>
</dbReference>
<evidence type="ECO:0000313" key="2">
    <source>
        <dbReference type="EMBL" id="MDI1437510.1"/>
    </source>
</evidence>
<proteinExistence type="predicted"/>
<sequence>MDLERPVQIVWQGPFTLAAAIASSTAPSKGVYQIYGQHIVFGPNSLLYVGMTDGQTFGARLAQHRDRWLVHEDDVTIRLGVVADLDSSARLADIEALTIWWHSPPYNSKNIWTYGGGPLRIQNLGARGRLHPEYSSHWKPARTPPDGEHP</sequence>
<gene>
    <name evidence="2" type="ORF">QHF89_48830</name>
</gene>
<name>A0ABT6PBJ9_9BACT</name>
<organism evidence="2 3">
    <name type="scientific">Polyangium sorediatum</name>
    <dbReference type="NCBI Taxonomy" id="889274"/>
    <lineage>
        <taxon>Bacteria</taxon>
        <taxon>Pseudomonadati</taxon>
        <taxon>Myxococcota</taxon>
        <taxon>Polyangia</taxon>
        <taxon>Polyangiales</taxon>
        <taxon>Polyangiaceae</taxon>
        <taxon>Polyangium</taxon>
    </lineage>
</organism>
<dbReference type="PROSITE" id="PS50164">
    <property type="entry name" value="GIY_YIG"/>
    <property type="match status" value="1"/>
</dbReference>
<dbReference type="EMBL" id="JARZHI010000132">
    <property type="protein sequence ID" value="MDI1437510.1"/>
    <property type="molecule type" value="Genomic_DNA"/>
</dbReference>
<dbReference type="Proteomes" id="UP001160301">
    <property type="component" value="Unassembled WGS sequence"/>
</dbReference>
<evidence type="ECO:0000313" key="3">
    <source>
        <dbReference type="Proteomes" id="UP001160301"/>
    </source>
</evidence>
<comment type="caution">
    <text evidence="2">The sequence shown here is derived from an EMBL/GenBank/DDBJ whole genome shotgun (WGS) entry which is preliminary data.</text>
</comment>
<keyword evidence="3" id="KW-1185">Reference proteome</keyword>
<reference evidence="2 3" key="1">
    <citation type="submission" date="2023-04" db="EMBL/GenBank/DDBJ databases">
        <title>The genome sequence of Polyangium sorediatum DSM14670.</title>
        <authorList>
            <person name="Zhang X."/>
        </authorList>
    </citation>
    <scope>NUCLEOTIDE SEQUENCE [LARGE SCALE GENOMIC DNA]</scope>
    <source>
        <strain evidence="2 3">DSM 14670</strain>
    </source>
</reference>
<evidence type="ECO:0000259" key="1">
    <source>
        <dbReference type="PROSITE" id="PS50164"/>
    </source>
</evidence>
<dbReference type="InterPro" id="IPR000305">
    <property type="entry name" value="GIY-YIG_endonuc"/>
</dbReference>
<feature type="domain" description="GIY-YIG" evidence="1">
    <location>
        <begin position="27"/>
        <end position="108"/>
    </location>
</feature>
<protein>
    <recommendedName>
        <fullName evidence="1">GIY-YIG domain-containing protein</fullName>
    </recommendedName>
</protein>